<protein>
    <submittedName>
        <fullName evidence="1">Uncharacterized protein</fullName>
    </submittedName>
</protein>
<reference evidence="1" key="2">
    <citation type="submission" date="2022-06" db="UniProtKB">
        <authorList>
            <consortium name="EnsemblMetazoa"/>
        </authorList>
    </citation>
    <scope>IDENTIFICATION</scope>
    <source>
        <strain evidence="1">PS312</strain>
    </source>
</reference>
<evidence type="ECO:0000313" key="2">
    <source>
        <dbReference type="Proteomes" id="UP000005239"/>
    </source>
</evidence>
<evidence type="ECO:0000313" key="1">
    <source>
        <dbReference type="EnsemblMetazoa" id="PPA42772.1"/>
    </source>
</evidence>
<dbReference type="EnsemblMetazoa" id="PPA42772.1">
    <property type="protein sequence ID" value="PPA42772.1"/>
    <property type="gene ID" value="WBGene00281141"/>
</dbReference>
<accession>A0A8R1V0I0</accession>
<proteinExistence type="predicted"/>
<organism evidence="1 2">
    <name type="scientific">Pristionchus pacificus</name>
    <name type="common">Parasitic nematode worm</name>
    <dbReference type="NCBI Taxonomy" id="54126"/>
    <lineage>
        <taxon>Eukaryota</taxon>
        <taxon>Metazoa</taxon>
        <taxon>Ecdysozoa</taxon>
        <taxon>Nematoda</taxon>
        <taxon>Chromadorea</taxon>
        <taxon>Rhabditida</taxon>
        <taxon>Rhabditina</taxon>
        <taxon>Diplogasteromorpha</taxon>
        <taxon>Diplogasteroidea</taxon>
        <taxon>Neodiplogasteridae</taxon>
        <taxon>Pristionchus</taxon>
    </lineage>
</organism>
<reference evidence="2" key="1">
    <citation type="journal article" date="2008" name="Nat. Genet.">
        <title>The Pristionchus pacificus genome provides a unique perspective on nematode lifestyle and parasitism.</title>
        <authorList>
            <person name="Dieterich C."/>
            <person name="Clifton S.W."/>
            <person name="Schuster L.N."/>
            <person name="Chinwalla A."/>
            <person name="Delehaunty K."/>
            <person name="Dinkelacker I."/>
            <person name="Fulton L."/>
            <person name="Fulton R."/>
            <person name="Godfrey J."/>
            <person name="Minx P."/>
            <person name="Mitreva M."/>
            <person name="Roeseler W."/>
            <person name="Tian H."/>
            <person name="Witte H."/>
            <person name="Yang S.P."/>
            <person name="Wilson R.K."/>
            <person name="Sommer R.J."/>
        </authorList>
    </citation>
    <scope>NUCLEOTIDE SEQUENCE [LARGE SCALE GENOMIC DNA]</scope>
    <source>
        <strain evidence="2">PS312</strain>
    </source>
</reference>
<gene>
    <name evidence="1" type="primary">WBGene00281141</name>
</gene>
<dbReference type="Proteomes" id="UP000005239">
    <property type="component" value="Unassembled WGS sequence"/>
</dbReference>
<sequence>IWRYHVPINAIAHIITWGICMATRWPAKADFVFNLSLQIYDSVSVSDRNLTIIALIVFSAQAANIIVV</sequence>
<keyword evidence="2" id="KW-1185">Reference proteome</keyword>
<accession>A0A2A6BHL0</accession>
<name>A0A2A6BHL0_PRIPA</name>
<dbReference type="AlphaFoldDB" id="A0A2A6BHL0"/>